<dbReference type="SUPFAM" id="SSF51338">
    <property type="entry name" value="Composite domain of metallo-dependent hydrolases"/>
    <property type="match status" value="1"/>
</dbReference>
<dbReference type="InterPro" id="IPR054418">
    <property type="entry name" value="MQNX/HUTI_composite_N"/>
</dbReference>
<dbReference type="InterPro" id="IPR006680">
    <property type="entry name" value="Amidohydro-rel"/>
</dbReference>
<keyword evidence="3 7" id="KW-0378">Hydrolase</keyword>
<dbReference type="EC" id="3.8.1.8" evidence="7"/>
<dbReference type="AlphaFoldDB" id="A0A1Y5T5T5"/>
<dbReference type="OrthoDB" id="9796020at2"/>
<dbReference type="Pfam" id="PF22039">
    <property type="entry name" value="HUTI_composite_bact"/>
    <property type="match status" value="1"/>
</dbReference>
<accession>A0A1Y5T5T5</accession>
<dbReference type="Gene3D" id="2.30.40.10">
    <property type="entry name" value="Urease, subunit C, domain 1"/>
    <property type="match status" value="1"/>
</dbReference>
<evidence type="ECO:0000256" key="3">
    <source>
        <dbReference type="ARBA" id="ARBA00022801"/>
    </source>
</evidence>
<keyword evidence="2" id="KW-0479">Metal-binding</keyword>
<dbReference type="InterPro" id="IPR050287">
    <property type="entry name" value="MTA/SAH_deaminase"/>
</dbReference>
<dbReference type="InterPro" id="IPR032466">
    <property type="entry name" value="Metal_Hydrolase"/>
</dbReference>
<gene>
    <name evidence="7" type="primary">atzA</name>
    <name evidence="7" type="ORF">ROA7023_02555</name>
</gene>
<evidence type="ECO:0000313" key="7">
    <source>
        <dbReference type="EMBL" id="SLN56469.1"/>
    </source>
</evidence>
<dbReference type="Gene3D" id="3.20.20.140">
    <property type="entry name" value="Metal-dependent hydrolases"/>
    <property type="match status" value="1"/>
</dbReference>
<evidence type="ECO:0000259" key="5">
    <source>
        <dbReference type="Pfam" id="PF01979"/>
    </source>
</evidence>
<organism evidence="7 8">
    <name type="scientific">Roseisalinus antarcticus</name>
    <dbReference type="NCBI Taxonomy" id="254357"/>
    <lineage>
        <taxon>Bacteria</taxon>
        <taxon>Pseudomonadati</taxon>
        <taxon>Pseudomonadota</taxon>
        <taxon>Alphaproteobacteria</taxon>
        <taxon>Rhodobacterales</taxon>
        <taxon>Roseobacteraceae</taxon>
        <taxon>Roseisalinus</taxon>
    </lineage>
</organism>
<dbReference type="GO" id="GO:0016810">
    <property type="term" value="F:hydrolase activity, acting on carbon-nitrogen (but not peptide) bonds"/>
    <property type="evidence" value="ECO:0007669"/>
    <property type="project" value="InterPro"/>
</dbReference>
<dbReference type="PANTHER" id="PTHR43794:SF11">
    <property type="entry name" value="AMIDOHYDROLASE-RELATED DOMAIN-CONTAINING PROTEIN"/>
    <property type="match status" value="1"/>
</dbReference>
<dbReference type="RefSeq" id="WP_085879395.1">
    <property type="nucleotide sequence ID" value="NZ_FWFZ01000012.1"/>
</dbReference>
<dbReference type="PANTHER" id="PTHR43794">
    <property type="entry name" value="AMINOHYDROLASE SSNA-RELATED"/>
    <property type="match status" value="1"/>
</dbReference>
<feature type="domain" description="Aminodeoxyfutalosine deaminase/Imidazolonepropionase-like composite" evidence="6">
    <location>
        <begin position="35"/>
        <end position="59"/>
    </location>
</feature>
<name>A0A1Y5T5T5_9RHOB</name>
<sequence length="521" mass="57115">MTGAADSPAAPIIVRGRHLLLGVDAQDRVEAVRDGAILCIDGKIAQIGPWEEIRAANPDVTVLGDGDALVIPGLVDAHHHIGMTPIQLGSPDLPLELWLTHQWRARAVPPYLDALVSGFEHVASGVTAVQHLGRMRPAPVSAWPDEAGEVIRAYRDLGLRVSYAFCNRDQNRLVYEDDEIFVDSLPEALRDRTRAHLAPHHFRLEEFESDYLKPMVDRFGAARDPLVRLWLAPINMERASDALLRKTSQWAATYGMGIHLHLSETVYQKEYATRRFGKSAVAHLAEIGFLGPHVTLGHGTWCDAHDMDLIHASGCCICHNASSNLRLRSGIAPVTEYVARGIPVALGIDEAGLNDDRDMLQEMRLVKHLHCVPGLEATALTPAQIFRMATETGARAIGFGDEIGRLAPGRRADMVVLDWPAMTHPFTEPAMPPEAVLIHRAKTEHVRATVIDGRIVYRDGSPCHVDRAATLSAVAEAMAAPQPDSAIARGDLSDALLPYIRAFYDGWPLPEGPAWYVLNGR</sequence>
<reference evidence="7 8" key="1">
    <citation type="submission" date="2017-03" db="EMBL/GenBank/DDBJ databases">
        <authorList>
            <person name="Afonso C.L."/>
            <person name="Miller P.J."/>
            <person name="Scott M.A."/>
            <person name="Spackman E."/>
            <person name="Goraichik I."/>
            <person name="Dimitrov K.M."/>
            <person name="Suarez D.L."/>
            <person name="Swayne D.E."/>
        </authorList>
    </citation>
    <scope>NUCLEOTIDE SEQUENCE [LARGE SCALE GENOMIC DNA]</scope>
    <source>
        <strain evidence="7 8">CECT 7023</strain>
    </source>
</reference>
<dbReference type="EMBL" id="FWFZ01000012">
    <property type="protein sequence ID" value="SLN56469.1"/>
    <property type="molecule type" value="Genomic_DNA"/>
</dbReference>
<dbReference type="GO" id="GO:0018788">
    <property type="term" value="F:atrazine chlorohydrolase activity"/>
    <property type="evidence" value="ECO:0007669"/>
    <property type="project" value="UniProtKB-EC"/>
</dbReference>
<dbReference type="Pfam" id="PF01979">
    <property type="entry name" value="Amidohydro_1"/>
    <property type="match status" value="1"/>
</dbReference>
<dbReference type="Proteomes" id="UP000193900">
    <property type="component" value="Unassembled WGS sequence"/>
</dbReference>
<dbReference type="SUPFAM" id="SSF51556">
    <property type="entry name" value="Metallo-dependent hydrolases"/>
    <property type="match status" value="1"/>
</dbReference>
<proteinExistence type="inferred from homology"/>
<dbReference type="GO" id="GO:0046872">
    <property type="term" value="F:metal ion binding"/>
    <property type="evidence" value="ECO:0007669"/>
    <property type="project" value="UniProtKB-KW"/>
</dbReference>
<protein>
    <submittedName>
        <fullName evidence="7">Atrazine chlorohydrolase</fullName>
        <ecNumber evidence="7">3.8.1.8</ecNumber>
    </submittedName>
</protein>
<evidence type="ECO:0000313" key="8">
    <source>
        <dbReference type="Proteomes" id="UP000193900"/>
    </source>
</evidence>
<feature type="domain" description="Amidohydrolase-related" evidence="5">
    <location>
        <begin position="69"/>
        <end position="456"/>
    </location>
</feature>
<keyword evidence="4" id="KW-0862">Zinc</keyword>
<evidence type="ECO:0000256" key="1">
    <source>
        <dbReference type="ARBA" id="ARBA00006745"/>
    </source>
</evidence>
<evidence type="ECO:0000256" key="4">
    <source>
        <dbReference type="ARBA" id="ARBA00022833"/>
    </source>
</evidence>
<dbReference type="InterPro" id="IPR011059">
    <property type="entry name" value="Metal-dep_hydrolase_composite"/>
</dbReference>
<keyword evidence="8" id="KW-1185">Reference proteome</keyword>
<evidence type="ECO:0000259" key="6">
    <source>
        <dbReference type="Pfam" id="PF22039"/>
    </source>
</evidence>
<comment type="similarity">
    <text evidence="1">Belongs to the metallo-dependent hydrolases superfamily. ATZ/TRZ family.</text>
</comment>
<evidence type="ECO:0000256" key="2">
    <source>
        <dbReference type="ARBA" id="ARBA00022723"/>
    </source>
</evidence>